<evidence type="ECO:0000313" key="3">
    <source>
        <dbReference type="Proteomes" id="UP001460888"/>
    </source>
</evidence>
<sequence>MAEIENAAADRDAGPRRIVDRGEHRYTLLGTAHVSRASAEEVQREIETGNYDAVAIELCDARHAAITRAGEIEQMDLFQVLRQGKAGMVAANLALGAYQQRLADQFGIEPGAEMRAAISASAAANLPVELIDRNIGITLKRVYRRIPWWQRMSTLGALFGSLLSREKIEEEDIERLKEGDMLESTFNEFATESATMHETLIDERDRYMAAQLLKRPPKRNTLVVVGAGHLKGLAGYLREGMAEPEATIDALDDVPPGARWVKWLPWIIVALVFIGFAIGFSRSTGLGQQLVIEWVVINGALSAIGAAAALAHPLTVVTAFVAAPLTSLNPTIGAGMVTAAAELWLRKPRVGDFSTLKSDVTKVSGWWKNRVSRTLLVFVFSTIGSAAGTYIAGFRIVGQLFGG</sequence>
<dbReference type="NCBIfam" id="TIGR00261">
    <property type="entry name" value="traB"/>
    <property type="match status" value="1"/>
</dbReference>
<organism evidence="2 3">
    <name type="scientific">Salinisphaera dokdonensis CL-ES53</name>
    <dbReference type="NCBI Taxonomy" id="1304272"/>
    <lineage>
        <taxon>Bacteria</taxon>
        <taxon>Pseudomonadati</taxon>
        <taxon>Pseudomonadota</taxon>
        <taxon>Gammaproteobacteria</taxon>
        <taxon>Salinisphaerales</taxon>
        <taxon>Salinisphaeraceae</taxon>
        <taxon>Salinisphaera</taxon>
    </lineage>
</organism>
<dbReference type="RefSeq" id="WP_353113551.1">
    <property type="nucleotide sequence ID" value="NZ_APND01000008.1"/>
</dbReference>
<keyword evidence="1" id="KW-1133">Transmembrane helix</keyword>
<dbReference type="PANTHER" id="PTHR21530:SF7">
    <property type="entry name" value="TRAB DOMAIN-CONTAINING PROTEIN"/>
    <property type="match status" value="1"/>
</dbReference>
<protein>
    <submittedName>
        <fullName evidence="2">TraB family protein</fullName>
    </submittedName>
</protein>
<dbReference type="InterPro" id="IPR046345">
    <property type="entry name" value="TraB_PrgY-like"/>
</dbReference>
<dbReference type="EMBL" id="APND01000008">
    <property type="protein sequence ID" value="MES1930893.1"/>
    <property type="molecule type" value="Genomic_DNA"/>
</dbReference>
<feature type="transmembrane region" description="Helical" evidence="1">
    <location>
        <begin position="375"/>
        <end position="397"/>
    </location>
</feature>
<feature type="transmembrane region" description="Helical" evidence="1">
    <location>
        <begin position="292"/>
        <end position="311"/>
    </location>
</feature>
<comment type="caution">
    <text evidence="2">The sequence shown here is derived from an EMBL/GenBank/DDBJ whole genome shotgun (WGS) entry which is preliminary data.</text>
</comment>
<dbReference type="Proteomes" id="UP001460888">
    <property type="component" value="Unassembled WGS sequence"/>
</dbReference>
<evidence type="ECO:0000256" key="1">
    <source>
        <dbReference type="SAM" id="Phobius"/>
    </source>
</evidence>
<name>A0ABV2B619_9GAMM</name>
<keyword evidence="1" id="KW-0812">Transmembrane</keyword>
<dbReference type="InterPro" id="IPR002816">
    <property type="entry name" value="TraB/PrgY/GumN_fam"/>
</dbReference>
<dbReference type="CDD" id="cd14726">
    <property type="entry name" value="TraB_PrgY-like"/>
    <property type="match status" value="1"/>
</dbReference>
<proteinExistence type="predicted"/>
<reference evidence="2 3" key="1">
    <citation type="submission" date="2013-03" db="EMBL/GenBank/DDBJ databases">
        <title>Salinisphaera dokdonensis CL-ES53 Genome Sequencing.</title>
        <authorList>
            <person name="Li C."/>
            <person name="Lai Q."/>
            <person name="Shao Z."/>
        </authorList>
    </citation>
    <scope>NUCLEOTIDE SEQUENCE [LARGE SCALE GENOMIC DNA]</scope>
    <source>
        <strain evidence="2 3">CL-ES53</strain>
    </source>
</reference>
<dbReference type="Pfam" id="PF01963">
    <property type="entry name" value="TraB_PrgY_gumN"/>
    <property type="match status" value="1"/>
</dbReference>
<gene>
    <name evidence="2" type="ORF">SADO_16658</name>
</gene>
<keyword evidence="1" id="KW-0472">Membrane</keyword>
<feature type="transmembrane region" description="Helical" evidence="1">
    <location>
        <begin position="263"/>
        <end position="280"/>
    </location>
</feature>
<dbReference type="PANTHER" id="PTHR21530">
    <property type="entry name" value="PHEROMONE SHUTDOWN PROTEIN"/>
    <property type="match status" value="1"/>
</dbReference>
<feature type="transmembrane region" description="Helical" evidence="1">
    <location>
        <begin position="317"/>
        <end position="345"/>
    </location>
</feature>
<evidence type="ECO:0000313" key="2">
    <source>
        <dbReference type="EMBL" id="MES1930893.1"/>
    </source>
</evidence>
<accession>A0ABV2B619</accession>
<keyword evidence="3" id="KW-1185">Reference proteome</keyword>
<dbReference type="InterPro" id="IPR005230">
    <property type="entry name" value="TraB_bac"/>
</dbReference>